<accession>A0ABU6UIA1</accession>
<comment type="caution">
    <text evidence="1">The sequence shown here is derived from an EMBL/GenBank/DDBJ whole genome shotgun (WGS) entry which is preliminary data.</text>
</comment>
<dbReference type="EMBL" id="JASCZI010121274">
    <property type="protein sequence ID" value="MED6160951.1"/>
    <property type="molecule type" value="Genomic_DNA"/>
</dbReference>
<keyword evidence="2" id="KW-1185">Reference proteome</keyword>
<proteinExistence type="predicted"/>
<organism evidence="1 2">
    <name type="scientific">Stylosanthes scabra</name>
    <dbReference type="NCBI Taxonomy" id="79078"/>
    <lineage>
        <taxon>Eukaryota</taxon>
        <taxon>Viridiplantae</taxon>
        <taxon>Streptophyta</taxon>
        <taxon>Embryophyta</taxon>
        <taxon>Tracheophyta</taxon>
        <taxon>Spermatophyta</taxon>
        <taxon>Magnoliopsida</taxon>
        <taxon>eudicotyledons</taxon>
        <taxon>Gunneridae</taxon>
        <taxon>Pentapetalae</taxon>
        <taxon>rosids</taxon>
        <taxon>fabids</taxon>
        <taxon>Fabales</taxon>
        <taxon>Fabaceae</taxon>
        <taxon>Papilionoideae</taxon>
        <taxon>50 kb inversion clade</taxon>
        <taxon>dalbergioids sensu lato</taxon>
        <taxon>Dalbergieae</taxon>
        <taxon>Pterocarpus clade</taxon>
        <taxon>Stylosanthes</taxon>
    </lineage>
</organism>
<reference evidence="1 2" key="1">
    <citation type="journal article" date="2023" name="Plants (Basel)">
        <title>Bridging the Gap: Combining Genomics and Transcriptomics Approaches to Understand Stylosanthes scabra, an Orphan Legume from the Brazilian Caatinga.</title>
        <authorList>
            <person name="Ferreira-Neto J.R.C."/>
            <person name="da Silva M.D."/>
            <person name="Binneck E."/>
            <person name="de Melo N.F."/>
            <person name="da Silva R.H."/>
            <person name="de Melo A.L.T.M."/>
            <person name="Pandolfi V."/>
            <person name="Bustamante F.O."/>
            <person name="Brasileiro-Vidal A.C."/>
            <person name="Benko-Iseppon A.M."/>
        </authorList>
    </citation>
    <scope>NUCLEOTIDE SEQUENCE [LARGE SCALE GENOMIC DNA]</scope>
    <source>
        <tissue evidence="1">Leaves</tissue>
    </source>
</reference>
<dbReference type="Proteomes" id="UP001341840">
    <property type="component" value="Unassembled WGS sequence"/>
</dbReference>
<sequence>MIEAKPMPTPMVTNLKLYTADSDAFDDPTKILQFSNGKQLKEYCDIFKER</sequence>
<protein>
    <submittedName>
        <fullName evidence="1">Uncharacterized protein</fullName>
    </submittedName>
</protein>
<evidence type="ECO:0000313" key="2">
    <source>
        <dbReference type="Proteomes" id="UP001341840"/>
    </source>
</evidence>
<name>A0ABU6UIA1_9FABA</name>
<gene>
    <name evidence="1" type="ORF">PIB30_056140</name>
</gene>
<evidence type="ECO:0000313" key="1">
    <source>
        <dbReference type="EMBL" id="MED6160951.1"/>
    </source>
</evidence>